<sequence>MNPPDLQQLKTTSGKKRPGSEIHSNSDSEPLNAIALKTGTKSKKRLCRTTFKRFRRIFLYDIIHHSSESERISLSLSPLKDKSMCIMARPELENLVEHLKKQDMIRTQRILALNSGMATKVRRTLFSMNFEEELTYRTCSDGWIVIQSWWKSKEAREYLELENLDHFKSPPRRMVPWSRQGVLPSPRTKIEN</sequence>
<evidence type="ECO:0000313" key="2">
    <source>
        <dbReference type="EMBL" id="QIN94941.1"/>
    </source>
</evidence>
<evidence type="ECO:0000256" key="1">
    <source>
        <dbReference type="SAM" id="MobiDB-lite"/>
    </source>
</evidence>
<reference evidence="2" key="1">
    <citation type="submission" date="2020-01" db="EMBL/GenBank/DDBJ databases">
        <title>Wild bird genome analysis.</title>
        <authorList>
            <person name="Shan T."/>
            <person name="Yang S."/>
            <person name="Zhang W."/>
        </authorList>
    </citation>
    <scope>NUCLEOTIDE SEQUENCE</scope>
    <source>
        <strain evidence="2">Pt110-unl-1</strain>
    </source>
</reference>
<organism evidence="2">
    <name type="scientific">Forsythia suspensa CRESS virus</name>
    <dbReference type="NCBI Taxonomy" id="2709778"/>
    <lineage>
        <taxon>Viruses</taxon>
        <taxon>Monodnaviria</taxon>
        <taxon>Shotokuvirae</taxon>
        <taxon>Cressdnaviricota</taxon>
    </lineage>
</organism>
<name>A0A6G8R444_9VIRU</name>
<protein>
    <submittedName>
        <fullName evidence="2">Rep</fullName>
    </submittedName>
</protein>
<proteinExistence type="predicted"/>
<dbReference type="EMBL" id="MT067618">
    <property type="protein sequence ID" value="QIN94941.1"/>
    <property type="molecule type" value="Genomic_DNA"/>
</dbReference>
<feature type="region of interest" description="Disordered" evidence="1">
    <location>
        <begin position="1"/>
        <end position="29"/>
    </location>
</feature>
<accession>A0A6G8R444</accession>